<evidence type="ECO:0000256" key="1">
    <source>
        <dbReference type="SAM" id="MobiDB-lite"/>
    </source>
</evidence>
<organism evidence="3 4">
    <name type="scientific">Anatilimnocola aggregata</name>
    <dbReference type="NCBI Taxonomy" id="2528021"/>
    <lineage>
        <taxon>Bacteria</taxon>
        <taxon>Pseudomonadati</taxon>
        <taxon>Planctomycetota</taxon>
        <taxon>Planctomycetia</taxon>
        <taxon>Pirellulales</taxon>
        <taxon>Pirellulaceae</taxon>
        <taxon>Anatilimnocola</taxon>
    </lineage>
</organism>
<keyword evidence="2" id="KW-1133">Transmembrane helix</keyword>
<dbReference type="OrthoDB" id="9830934at2"/>
<keyword evidence="4" id="KW-1185">Reference proteome</keyword>
<gene>
    <name evidence="3" type="ORF">ETAA8_61860</name>
</gene>
<dbReference type="AlphaFoldDB" id="A0A517YLE8"/>
<accession>A0A517YLE8</accession>
<protein>
    <submittedName>
        <fullName evidence="3">Uncharacterized protein</fullName>
    </submittedName>
</protein>
<keyword evidence="2" id="KW-0812">Transmembrane</keyword>
<keyword evidence="2" id="KW-0472">Membrane</keyword>
<reference evidence="3 4" key="1">
    <citation type="submission" date="2019-02" db="EMBL/GenBank/DDBJ databases">
        <title>Deep-cultivation of Planctomycetes and their phenomic and genomic characterization uncovers novel biology.</title>
        <authorList>
            <person name="Wiegand S."/>
            <person name="Jogler M."/>
            <person name="Boedeker C."/>
            <person name="Pinto D."/>
            <person name="Vollmers J."/>
            <person name="Rivas-Marin E."/>
            <person name="Kohn T."/>
            <person name="Peeters S.H."/>
            <person name="Heuer A."/>
            <person name="Rast P."/>
            <person name="Oberbeckmann S."/>
            <person name="Bunk B."/>
            <person name="Jeske O."/>
            <person name="Meyerdierks A."/>
            <person name="Storesund J.E."/>
            <person name="Kallscheuer N."/>
            <person name="Luecker S."/>
            <person name="Lage O.M."/>
            <person name="Pohl T."/>
            <person name="Merkel B.J."/>
            <person name="Hornburger P."/>
            <person name="Mueller R.-W."/>
            <person name="Bruemmer F."/>
            <person name="Labrenz M."/>
            <person name="Spormann A.M."/>
            <person name="Op den Camp H."/>
            <person name="Overmann J."/>
            <person name="Amann R."/>
            <person name="Jetten M.S.M."/>
            <person name="Mascher T."/>
            <person name="Medema M.H."/>
            <person name="Devos D.P."/>
            <person name="Kaster A.-K."/>
            <person name="Ovreas L."/>
            <person name="Rohde M."/>
            <person name="Galperin M.Y."/>
            <person name="Jogler C."/>
        </authorList>
    </citation>
    <scope>NUCLEOTIDE SEQUENCE [LARGE SCALE GENOMIC DNA]</scope>
    <source>
        <strain evidence="3 4">ETA_A8</strain>
    </source>
</reference>
<feature type="region of interest" description="Disordered" evidence="1">
    <location>
        <begin position="1"/>
        <end position="20"/>
    </location>
</feature>
<dbReference type="Proteomes" id="UP000315017">
    <property type="component" value="Chromosome"/>
</dbReference>
<feature type="transmembrane region" description="Helical" evidence="2">
    <location>
        <begin position="30"/>
        <end position="55"/>
    </location>
</feature>
<dbReference type="KEGG" id="aagg:ETAA8_61860"/>
<evidence type="ECO:0000256" key="2">
    <source>
        <dbReference type="SAM" id="Phobius"/>
    </source>
</evidence>
<proteinExistence type="predicted"/>
<evidence type="ECO:0000313" key="4">
    <source>
        <dbReference type="Proteomes" id="UP000315017"/>
    </source>
</evidence>
<sequence length="421" mass="44948">MSTPTTSPMRATRSSALRTGRAGRKLRRGYVTLFSIMLIVIGIVTLMLVVNWTYLVLVSRRTLQLTDNLALTSVSRLLDEAVLRDTYNFPATQADDLTEANNDVKVGGTSFLALNNAAAGPSLRPLPSQVNVIGARIENAAAPVGPSNYTTMPGNNQPYNTLVVEVFRGGELSSPNPVKTILRGFGAPEQAQITSSSYATLDSRVVGFRPTLTVNAPLAPLAVDADAWFVQRPKGALDDSIKDFRIEFDFTLLNTAGAGTATCALVGLNDDAPLTASALAGQVTDGIGPTDVNTSGQFGPLVLAQPLRVNATQTSPSMDVAETIAAAFNTVAASNNPRRAFPVYTGAYADRLEIVGFVGARILSADAALFASNPRLRVRLQPAFIVHSTVETQFQFPVPIIPDPNPTVPENLYIHKIRLTR</sequence>
<name>A0A517YLE8_9BACT</name>
<dbReference type="RefSeq" id="WP_145097492.1">
    <property type="nucleotide sequence ID" value="NZ_CP036274.1"/>
</dbReference>
<feature type="compositionally biased region" description="Polar residues" evidence="1">
    <location>
        <begin position="1"/>
        <end position="17"/>
    </location>
</feature>
<evidence type="ECO:0000313" key="3">
    <source>
        <dbReference type="EMBL" id="QDU31033.1"/>
    </source>
</evidence>
<dbReference type="EMBL" id="CP036274">
    <property type="protein sequence ID" value="QDU31033.1"/>
    <property type="molecule type" value="Genomic_DNA"/>
</dbReference>